<feature type="transmembrane region" description="Helical" evidence="1">
    <location>
        <begin position="46"/>
        <end position="67"/>
    </location>
</feature>
<gene>
    <name evidence="2" type="ORF">ACFFRN_23300</name>
</gene>
<dbReference type="Proteomes" id="UP001589646">
    <property type="component" value="Unassembled WGS sequence"/>
</dbReference>
<feature type="transmembrane region" description="Helical" evidence="1">
    <location>
        <begin position="119"/>
        <end position="139"/>
    </location>
</feature>
<protein>
    <submittedName>
        <fullName evidence="2">DUF998 domain-containing protein</fullName>
    </submittedName>
</protein>
<feature type="transmembrane region" description="Helical" evidence="1">
    <location>
        <begin position="79"/>
        <end position="99"/>
    </location>
</feature>
<proteinExistence type="predicted"/>
<sequence length="201" mass="20397">MTRILLACGIAAGPWFLGVALIQGLTREPFDFTRNAISQLSLGELGWIQVISFVITACLAIAGSIGLRQALHGAPGGTWAPPLVAVFGASFLVSSVFSADPGAGFPEASDQAAVLSTTGAVHMAGATVGFLSLCAAFVVMGRYFAARGERGWAIASRLVPVGVLAGFAASSATVLAFTAGAGLGFIWLAVVSVRVRATVNA</sequence>
<accession>A0ABV5Q2H7</accession>
<feature type="transmembrane region" description="Helical" evidence="1">
    <location>
        <begin position="151"/>
        <end position="169"/>
    </location>
</feature>
<comment type="caution">
    <text evidence="2">The sequence shown here is derived from an EMBL/GenBank/DDBJ whole genome shotgun (WGS) entry which is preliminary data.</text>
</comment>
<evidence type="ECO:0000256" key="1">
    <source>
        <dbReference type="SAM" id="Phobius"/>
    </source>
</evidence>
<keyword evidence="1" id="KW-0812">Transmembrane</keyword>
<keyword evidence="1" id="KW-1133">Transmembrane helix</keyword>
<keyword evidence="1" id="KW-0472">Membrane</keyword>
<reference evidence="2 3" key="1">
    <citation type="submission" date="2024-09" db="EMBL/GenBank/DDBJ databases">
        <authorList>
            <person name="Sun Q."/>
            <person name="Mori K."/>
        </authorList>
    </citation>
    <scope>NUCLEOTIDE SEQUENCE [LARGE SCALE GENOMIC DNA]</scope>
    <source>
        <strain evidence="2 3">JCM 3323</strain>
    </source>
</reference>
<keyword evidence="3" id="KW-1185">Reference proteome</keyword>
<organism evidence="2 3">
    <name type="scientific">Nonomuraea roseola</name>
    <dbReference type="NCBI Taxonomy" id="46179"/>
    <lineage>
        <taxon>Bacteria</taxon>
        <taxon>Bacillati</taxon>
        <taxon>Actinomycetota</taxon>
        <taxon>Actinomycetes</taxon>
        <taxon>Streptosporangiales</taxon>
        <taxon>Streptosporangiaceae</taxon>
        <taxon>Nonomuraea</taxon>
    </lineage>
</organism>
<evidence type="ECO:0000313" key="2">
    <source>
        <dbReference type="EMBL" id="MFB9529539.1"/>
    </source>
</evidence>
<dbReference type="InterPro" id="IPR009339">
    <property type="entry name" value="DUF998"/>
</dbReference>
<evidence type="ECO:0000313" key="3">
    <source>
        <dbReference type="Proteomes" id="UP001589646"/>
    </source>
</evidence>
<dbReference type="RefSeq" id="WP_346128215.1">
    <property type="nucleotide sequence ID" value="NZ_BAAAXC010000015.1"/>
</dbReference>
<name>A0ABV5Q2H7_9ACTN</name>
<feature type="transmembrane region" description="Helical" evidence="1">
    <location>
        <begin position="175"/>
        <end position="195"/>
    </location>
</feature>
<dbReference type="Pfam" id="PF06197">
    <property type="entry name" value="DUF998"/>
    <property type="match status" value="1"/>
</dbReference>
<dbReference type="EMBL" id="JBHMCE010000007">
    <property type="protein sequence ID" value="MFB9529539.1"/>
    <property type="molecule type" value="Genomic_DNA"/>
</dbReference>